<dbReference type="GO" id="GO:0008800">
    <property type="term" value="F:beta-lactamase activity"/>
    <property type="evidence" value="ECO:0007669"/>
    <property type="project" value="UniProtKB-EC"/>
</dbReference>
<name>A0A0K2XB96_9HELI</name>
<gene>
    <name evidence="6" type="ORF">HAL013_15750</name>
</gene>
<dbReference type="EMBL" id="CDMH01000064">
    <property type="protein sequence ID" value="CRF43341.1"/>
    <property type="molecule type" value="Genomic_DNA"/>
</dbReference>
<dbReference type="InterPro" id="IPR011990">
    <property type="entry name" value="TPR-like_helical_dom_sf"/>
</dbReference>
<evidence type="ECO:0000256" key="4">
    <source>
        <dbReference type="ARBA" id="ARBA00023251"/>
    </source>
</evidence>
<dbReference type="Gene3D" id="1.25.40.10">
    <property type="entry name" value="Tetratricopeptide repeat domain"/>
    <property type="match status" value="3"/>
</dbReference>
<evidence type="ECO:0000256" key="1">
    <source>
        <dbReference type="ARBA" id="ARBA00001526"/>
    </source>
</evidence>
<organism evidence="6 7">
    <name type="scientific">Helicobacter ailurogastricus</name>
    <dbReference type="NCBI Taxonomy" id="1578720"/>
    <lineage>
        <taxon>Bacteria</taxon>
        <taxon>Pseudomonadati</taxon>
        <taxon>Campylobacterota</taxon>
        <taxon>Epsilonproteobacteria</taxon>
        <taxon>Campylobacterales</taxon>
        <taxon>Helicobacteraceae</taxon>
        <taxon>Helicobacter</taxon>
    </lineage>
</organism>
<evidence type="ECO:0000256" key="5">
    <source>
        <dbReference type="SAM" id="MobiDB-lite"/>
    </source>
</evidence>
<dbReference type="InterPro" id="IPR050767">
    <property type="entry name" value="Sel1_AlgK"/>
</dbReference>
<dbReference type="InterPro" id="IPR006597">
    <property type="entry name" value="Sel1-like"/>
</dbReference>
<dbReference type="PANTHER" id="PTHR11102">
    <property type="entry name" value="SEL-1-LIKE PROTEIN"/>
    <property type="match status" value="1"/>
</dbReference>
<comment type="catalytic activity">
    <reaction evidence="1">
        <text>a beta-lactam + H2O = a substituted beta-amino acid</text>
        <dbReference type="Rhea" id="RHEA:20401"/>
        <dbReference type="ChEBI" id="CHEBI:15377"/>
        <dbReference type="ChEBI" id="CHEBI:35627"/>
        <dbReference type="ChEBI" id="CHEBI:140347"/>
        <dbReference type="EC" id="3.5.2.6"/>
    </reaction>
</comment>
<dbReference type="SMART" id="SM00671">
    <property type="entry name" value="SEL1"/>
    <property type="match status" value="3"/>
</dbReference>
<dbReference type="AlphaFoldDB" id="A0A0K2XB96"/>
<evidence type="ECO:0000313" key="7">
    <source>
        <dbReference type="Proteomes" id="UP000045175"/>
    </source>
</evidence>
<keyword evidence="4" id="KW-0046">Antibiotic resistance</keyword>
<keyword evidence="3" id="KW-1015">Disulfide bond</keyword>
<feature type="region of interest" description="Disordered" evidence="5">
    <location>
        <begin position="1"/>
        <end position="43"/>
    </location>
</feature>
<feature type="compositionally biased region" description="Polar residues" evidence="5">
    <location>
        <begin position="15"/>
        <end position="27"/>
    </location>
</feature>
<evidence type="ECO:0000256" key="2">
    <source>
        <dbReference type="ARBA" id="ARBA00012865"/>
    </source>
</evidence>
<dbReference type="PANTHER" id="PTHR11102:SF160">
    <property type="entry name" value="ERAD-ASSOCIATED E3 UBIQUITIN-PROTEIN LIGASE COMPONENT HRD3"/>
    <property type="match status" value="1"/>
</dbReference>
<evidence type="ECO:0000313" key="6">
    <source>
        <dbReference type="EMBL" id="CRF43341.1"/>
    </source>
</evidence>
<dbReference type="EC" id="3.5.2.6" evidence="2"/>
<sequence length="459" mass="51848">MLSALQESHTDLLQGANSSQNPTQATNADALRPSPNTTAPEVKPLWQYGANTLQVFKDYMQAKDTGSAGAWLELGKMAYEGIVLYPDNHVAMRCFEKAIELGSVQALVELGKVYMDNGDIQITEYGSGEALSGKEVIHALNPLKDDLESEDYLTIFKHCQVFKDQTLTNCQEKAKELFEKAVGLGEGRGYFELGQMFQYEDKDRAKEYYKQAIRLLKVQAEKGDAEAYALLGEIAKEVAGFDNQESIPLFQKAIDLGYADGYSYLARFFNARMLGRATAEEREEQCNAYLKQGAKLGSGECARGLRASTDNLSYEGRDNLDSFELAVEQSIEFMDRLMECIQIQEFVALHCRHYQVLLTLLENLSWARAINKRIGLGEVERYKPLLELANHKIYDIARATNRSNAWFEREIEANSFYVDRLFDLVHADLRAFAKPYDNRYKKVDANGEVKRGGIDLIMD</sequence>
<dbReference type="SUPFAM" id="SSF81901">
    <property type="entry name" value="HCP-like"/>
    <property type="match status" value="2"/>
</dbReference>
<dbReference type="Proteomes" id="UP000045175">
    <property type="component" value="Unassembled WGS sequence"/>
</dbReference>
<dbReference type="GO" id="GO:0046677">
    <property type="term" value="P:response to antibiotic"/>
    <property type="evidence" value="ECO:0007669"/>
    <property type="project" value="UniProtKB-KW"/>
</dbReference>
<protein>
    <recommendedName>
        <fullName evidence="2">beta-lactamase</fullName>
        <ecNumber evidence="2">3.5.2.6</ecNumber>
    </recommendedName>
</protein>
<evidence type="ECO:0000256" key="3">
    <source>
        <dbReference type="ARBA" id="ARBA00023157"/>
    </source>
</evidence>
<accession>A0A0K2XB96</accession>
<proteinExistence type="predicted"/>
<reference evidence="6 7" key="1">
    <citation type="submission" date="2014-12" db="EMBL/GenBank/DDBJ databases">
        <authorList>
            <person name="Jaenicke S."/>
        </authorList>
    </citation>
    <scope>NUCLEOTIDE SEQUENCE [LARGE SCALE GENOMIC DNA]</scope>
    <source>
        <strain evidence="6">ASB13</strain>
    </source>
</reference>